<proteinExistence type="predicted"/>
<keyword evidence="2" id="KW-0238">DNA-binding</keyword>
<organism evidence="5 6">
    <name type="scientific">Pelomonas lactea</name>
    <dbReference type="NCBI Taxonomy" id="3299030"/>
    <lineage>
        <taxon>Bacteria</taxon>
        <taxon>Pseudomonadati</taxon>
        <taxon>Pseudomonadota</taxon>
        <taxon>Betaproteobacteria</taxon>
        <taxon>Burkholderiales</taxon>
        <taxon>Sphaerotilaceae</taxon>
        <taxon>Roseateles</taxon>
    </lineage>
</organism>
<gene>
    <name evidence="5" type="ORF">ACG04Q_10755</name>
</gene>
<evidence type="ECO:0000256" key="3">
    <source>
        <dbReference type="ARBA" id="ARBA00023163"/>
    </source>
</evidence>
<dbReference type="Pfam" id="PF12833">
    <property type="entry name" value="HTH_18"/>
    <property type="match status" value="1"/>
</dbReference>
<comment type="caution">
    <text evidence="5">The sequence shown here is derived from an EMBL/GenBank/DDBJ whole genome shotgun (WGS) entry which is preliminary data.</text>
</comment>
<evidence type="ECO:0000313" key="6">
    <source>
        <dbReference type="Proteomes" id="UP001606302"/>
    </source>
</evidence>
<dbReference type="Proteomes" id="UP001606302">
    <property type="component" value="Unassembled WGS sequence"/>
</dbReference>
<keyword evidence="3" id="KW-0804">Transcription</keyword>
<dbReference type="InterPro" id="IPR009057">
    <property type="entry name" value="Homeodomain-like_sf"/>
</dbReference>
<dbReference type="EMBL" id="JBIGHX010000003">
    <property type="protein sequence ID" value="MFG6462050.1"/>
    <property type="molecule type" value="Genomic_DNA"/>
</dbReference>
<evidence type="ECO:0000259" key="4">
    <source>
        <dbReference type="PROSITE" id="PS01124"/>
    </source>
</evidence>
<keyword evidence="1" id="KW-0805">Transcription regulation</keyword>
<dbReference type="Gene3D" id="1.10.10.60">
    <property type="entry name" value="Homeodomain-like"/>
    <property type="match status" value="1"/>
</dbReference>
<keyword evidence="6" id="KW-1185">Reference proteome</keyword>
<dbReference type="SMART" id="SM00342">
    <property type="entry name" value="HTH_ARAC"/>
    <property type="match status" value="1"/>
</dbReference>
<feature type="domain" description="HTH araC/xylS-type" evidence="4">
    <location>
        <begin position="167"/>
        <end position="253"/>
    </location>
</feature>
<dbReference type="PROSITE" id="PS01124">
    <property type="entry name" value="HTH_ARAC_FAMILY_2"/>
    <property type="match status" value="1"/>
</dbReference>
<dbReference type="PANTHER" id="PTHR46796">
    <property type="entry name" value="HTH-TYPE TRANSCRIPTIONAL ACTIVATOR RHAS-RELATED"/>
    <property type="match status" value="1"/>
</dbReference>
<accession>A0ABW7GJC1</accession>
<reference evidence="5 6" key="1">
    <citation type="submission" date="2024-08" db="EMBL/GenBank/DDBJ databases">
        <authorList>
            <person name="Lu H."/>
        </authorList>
    </citation>
    <scope>NUCLEOTIDE SEQUENCE [LARGE SCALE GENOMIC DNA]</scope>
    <source>
        <strain evidence="5 6">DXS20W</strain>
    </source>
</reference>
<sequence>MNERVTLLPAPASLQAHVVCIVRREVQGDEQAGALPGTVPANAYACLNLVARPGHVRLDESRELLPRAFVTGPFTAPLRTQAQAPLRSLSVVLQPWLLSHWFGLAPARMVNALQDLEDAALTDLLASVDQPERLAPALLALATRGERFEKEAAEARRLIGAVSQCTTVSEAAAMARLSERHFMRKFEVLLGLNPVAWRRVKRFESALEQMANEPASKAQLGHIALDSGYSDQAHMTREFRAITGCTPSALRLGLSADAPGLWAFKPALHTPRASTAQADCP</sequence>
<evidence type="ECO:0000256" key="1">
    <source>
        <dbReference type="ARBA" id="ARBA00023015"/>
    </source>
</evidence>
<dbReference type="InterPro" id="IPR018060">
    <property type="entry name" value="HTH_AraC"/>
</dbReference>
<evidence type="ECO:0000313" key="5">
    <source>
        <dbReference type="EMBL" id="MFG6462050.1"/>
    </source>
</evidence>
<dbReference type="RefSeq" id="WP_394510922.1">
    <property type="nucleotide sequence ID" value="NZ_JBIGHX010000003.1"/>
</dbReference>
<evidence type="ECO:0000256" key="2">
    <source>
        <dbReference type="ARBA" id="ARBA00023125"/>
    </source>
</evidence>
<protein>
    <submittedName>
        <fullName evidence="5">Helix-turn-helix domain-containing protein</fullName>
    </submittedName>
</protein>
<dbReference type="SUPFAM" id="SSF46689">
    <property type="entry name" value="Homeodomain-like"/>
    <property type="match status" value="1"/>
</dbReference>
<name>A0ABW7GJC1_9BURK</name>
<dbReference type="InterPro" id="IPR050204">
    <property type="entry name" value="AraC_XylS_family_regulators"/>
</dbReference>